<reference evidence="3 4" key="1">
    <citation type="submission" date="2023-09" db="EMBL/GenBank/DDBJ databases">
        <title>Genomes of two closely related lineages of the louse Polyplax serrata with different host specificities.</title>
        <authorList>
            <person name="Martinu J."/>
            <person name="Tarabai H."/>
            <person name="Stefka J."/>
            <person name="Hypsa V."/>
        </authorList>
    </citation>
    <scope>NUCLEOTIDE SEQUENCE [LARGE SCALE GENOMIC DNA]</scope>
    <source>
        <strain evidence="3">98ZLc_SE</strain>
    </source>
</reference>
<dbReference type="InterPro" id="IPR001715">
    <property type="entry name" value="CH_dom"/>
</dbReference>
<gene>
    <name evidence="3" type="ORF">RUM44_008413</name>
</gene>
<feature type="region of interest" description="Disordered" evidence="1">
    <location>
        <begin position="818"/>
        <end position="840"/>
    </location>
</feature>
<feature type="region of interest" description="Disordered" evidence="1">
    <location>
        <begin position="1165"/>
        <end position="1296"/>
    </location>
</feature>
<dbReference type="EMBL" id="JAWJWF010000002">
    <property type="protein sequence ID" value="KAK6637989.1"/>
    <property type="molecule type" value="Genomic_DNA"/>
</dbReference>
<feature type="region of interest" description="Disordered" evidence="1">
    <location>
        <begin position="119"/>
        <end position="144"/>
    </location>
</feature>
<feature type="domain" description="Calponin-homology (CH)" evidence="2">
    <location>
        <begin position="1572"/>
        <end position="1678"/>
    </location>
</feature>
<accession>A0ABR1BA21</accession>
<dbReference type="InterPro" id="IPR050540">
    <property type="entry name" value="F-actin_Monoox_Mical"/>
</dbReference>
<feature type="compositionally biased region" description="Basic and acidic residues" evidence="1">
    <location>
        <begin position="878"/>
        <end position="887"/>
    </location>
</feature>
<feature type="compositionally biased region" description="Polar residues" evidence="1">
    <location>
        <begin position="1188"/>
        <end position="1213"/>
    </location>
</feature>
<proteinExistence type="predicted"/>
<feature type="region of interest" description="Disordered" evidence="1">
    <location>
        <begin position="407"/>
        <end position="526"/>
    </location>
</feature>
<feature type="compositionally biased region" description="Polar residues" evidence="1">
    <location>
        <begin position="1498"/>
        <end position="1514"/>
    </location>
</feature>
<name>A0ABR1BA21_POLSC</name>
<feature type="compositionally biased region" description="Polar residues" evidence="1">
    <location>
        <begin position="1166"/>
        <end position="1178"/>
    </location>
</feature>
<organism evidence="3 4">
    <name type="scientific">Polyplax serrata</name>
    <name type="common">Common mouse louse</name>
    <dbReference type="NCBI Taxonomy" id="468196"/>
    <lineage>
        <taxon>Eukaryota</taxon>
        <taxon>Metazoa</taxon>
        <taxon>Ecdysozoa</taxon>
        <taxon>Arthropoda</taxon>
        <taxon>Hexapoda</taxon>
        <taxon>Insecta</taxon>
        <taxon>Pterygota</taxon>
        <taxon>Neoptera</taxon>
        <taxon>Paraneoptera</taxon>
        <taxon>Psocodea</taxon>
        <taxon>Troctomorpha</taxon>
        <taxon>Phthiraptera</taxon>
        <taxon>Anoplura</taxon>
        <taxon>Polyplacidae</taxon>
        <taxon>Polyplax</taxon>
    </lineage>
</organism>
<feature type="region of interest" description="Disordered" evidence="1">
    <location>
        <begin position="1485"/>
        <end position="1522"/>
    </location>
</feature>
<keyword evidence="4" id="KW-1185">Reference proteome</keyword>
<dbReference type="Gene3D" id="1.10.418.10">
    <property type="entry name" value="Calponin-like domain"/>
    <property type="match status" value="1"/>
</dbReference>
<sequence>MTRIVGELVVRRIDLSMNDSDDEWLSLEIITTTTETYTSGDDIDNIWDEKKLRQLLDACADYEGRRKLRARLRTVMAEKSACEDLVTAAQAERDAGNNHRQGESLLPYLEQLRTTLRLDPGPARSPGSEDGTYMAPIEDSGTESGEDFRLLAGLRNSIRDHQENEADSGFLTELHKNLKTLQATLDSRLAVGKTLDPDTRDNLLDLVVHLQDSLKKTSENTKPSQEVKSNKNRFFNRRMGRQNRHTVGVTAKELADARRLLEENAENQCPEVPDVQNCSDTTQNRDQFPEQTELINLGGSSPGSLCKQNSVGDLINNPLYKPFRSVQFNPVRNKVMAPTSGNAMAKPYSSSFDSAYGDGPFRSCSTSTQPTAECSDTPPAVSKYCNGENASFCVNPEQQEGLFSEHQNDPYSRASHQNLVHGGNLGAKPNCSPRDKRSSLIEPRTNSFNRETTEMGGDRSVSKDVSLERNMKNRLSIDSDLASSDDDMPNDEEDTYSESEEEKISVKQSSAYQTEPRMAPVGHSHSQSVFQGYPTIIGSTPPQPTTLVNHRNNGIPRVNTVERRIQELQSDNRYQNRPKGRSIEELQKTYRERKEKDMENRKSRQMLKEQLKLKDSWVNEEVHGDGYDHQTHPGYVPKLEDGSNLRLRRVPTNCDFEYGETVDGSQTESELSVSSTSTESGVSHAQKLLQMATNEHQPGRIQNKLGKRFKMKRSNTIDIPKPFNYYEAEGDTDYSDTDDRRGGQLTSSGAQAKGCLPPQLEPKTESDRRFIAFLAKRSQPVMSNTIWRKDNRNSCENSADQWENRFSRIKTAFEKPLRRSGEEVKPGFGASVARGGKSGMQSADDSNALLASKGEFYAAGNGPRLSKEGSRFLRRLFEQKDTNEKPSKLPWTSSGPENENVVVGSLTVGSQKSVDLVSPVSPLLKPSTAVNQFRHAPMSAFKPVQRKSTPNIAQSFATSGPLQKINPFKQCMGNPQENHAENKNPILPWVKDNGVTHSEKSVNSTLAKFENLSGMKQHVNLSHPRNVYPNSGISPLLHKSPSQPSLAHSKFEFSPYVPPPKMNQFYQSPPEAVQYDASSVKKKVQNFQNPPVDTPEVKYRRKSVDMNKPSFKPITTYSVDVAATSTVYGKGEESPVDSFYQQLSDADTTVSTPEEHPVAVTRIMGSANQQQAVTVQHKTQWKDDGSNDTRSSAVKNLTNSLQRFSIPSEQSGKPLSSTRGSTSGSTPSRSPLLPPKLPTGKISPGNQSTGHKSPTSQSNPSLFPVDIYRSGDRTLPRSISRRTSSAESLVTASRSEEVKENGEAVVTSKLQIPYRVPPLQSTSPREVSPSESLSKSPDAQMFLQRSESCHQIRAKRPQSLIVSNVPNLPAPQRRTPNPLIKTKSSHALGFGGSQFEAAINQATLGTKQKTVEEYLMQKSPGSRAKVQKRQTKTEKTSDLVDLDDNLDNVDEAFDALFSSVSSEVRHEGKFQRVGGGKQLIKSMSAHSLEQKRVKSDSALPSRTEAGTSSNASRVTSKSTYSTTTTAINKPISPFAKFQQLDRQNSSSAPSSPGVGNAPLFTFTDPKLCRSASGAKDRLLQWCQFKTKNYKNIQIENFSTSWSNGLAFCALIHHFRPEAFDYDALSPKERRKNFELAFRVAEEQANIAPLLDVEDMVMMRKPDWKCVFTYVQSIYHRFKNEEI</sequence>
<feature type="compositionally biased region" description="Basic and acidic residues" evidence="1">
    <location>
        <begin position="451"/>
        <end position="477"/>
    </location>
</feature>
<evidence type="ECO:0000313" key="3">
    <source>
        <dbReference type="EMBL" id="KAK6637989.1"/>
    </source>
</evidence>
<evidence type="ECO:0000256" key="1">
    <source>
        <dbReference type="SAM" id="MobiDB-lite"/>
    </source>
</evidence>
<feature type="region of interest" description="Disordered" evidence="1">
    <location>
        <begin position="722"/>
        <end position="762"/>
    </location>
</feature>
<dbReference type="PANTHER" id="PTHR23167">
    <property type="entry name" value="CALPONIN HOMOLOGY DOMAIN-CONTAINING PROTEIN DDB_G0272472-RELATED"/>
    <property type="match status" value="1"/>
</dbReference>
<dbReference type="Pfam" id="PF00307">
    <property type="entry name" value="CH"/>
    <property type="match status" value="1"/>
</dbReference>
<feature type="region of interest" description="Disordered" evidence="1">
    <location>
        <begin position="658"/>
        <end position="679"/>
    </location>
</feature>
<dbReference type="Pfam" id="PF12510">
    <property type="entry name" value="Smoothelin"/>
    <property type="match status" value="1"/>
</dbReference>
<feature type="compositionally biased region" description="Polar residues" evidence="1">
    <location>
        <begin position="1281"/>
        <end position="1293"/>
    </location>
</feature>
<dbReference type="Proteomes" id="UP001359485">
    <property type="component" value="Unassembled WGS sequence"/>
</dbReference>
<evidence type="ECO:0000313" key="4">
    <source>
        <dbReference type="Proteomes" id="UP001359485"/>
    </source>
</evidence>
<feature type="compositionally biased region" description="Low complexity" evidence="1">
    <location>
        <begin position="1214"/>
        <end position="1231"/>
    </location>
</feature>
<protein>
    <recommendedName>
        <fullName evidence="2">Calponin-homology (CH) domain-containing protein</fullName>
    </recommendedName>
</protein>
<dbReference type="CDD" id="cd21200">
    <property type="entry name" value="CH_SMTN-like"/>
    <property type="match status" value="1"/>
</dbReference>
<feature type="compositionally biased region" description="Low complexity" evidence="1">
    <location>
        <begin position="664"/>
        <end position="679"/>
    </location>
</feature>
<feature type="region of interest" description="Disordered" evidence="1">
    <location>
        <begin position="878"/>
        <end position="898"/>
    </location>
</feature>
<feature type="compositionally biased region" description="Acidic residues" evidence="1">
    <location>
        <begin position="483"/>
        <end position="501"/>
    </location>
</feature>
<feature type="region of interest" description="Disordered" evidence="1">
    <location>
        <begin position="1316"/>
        <end position="1340"/>
    </location>
</feature>
<dbReference type="PANTHER" id="PTHR23167:SF88">
    <property type="entry name" value="CALPONIN-HOMOLOGY (CH) DOMAIN-CONTAINING PROTEIN"/>
    <property type="match status" value="1"/>
</dbReference>
<dbReference type="SUPFAM" id="SSF47576">
    <property type="entry name" value="Calponin-homology domain, CH-domain"/>
    <property type="match status" value="1"/>
</dbReference>
<dbReference type="PROSITE" id="PS50021">
    <property type="entry name" value="CH"/>
    <property type="match status" value="1"/>
</dbReference>
<dbReference type="SMART" id="SM00033">
    <property type="entry name" value="CH"/>
    <property type="match status" value="1"/>
</dbReference>
<comment type="caution">
    <text evidence="3">The sequence shown here is derived from an EMBL/GenBank/DDBJ whole genome shotgun (WGS) entry which is preliminary data.</text>
</comment>
<dbReference type="InterPro" id="IPR022189">
    <property type="entry name" value="SMTN"/>
</dbReference>
<feature type="compositionally biased region" description="Polar residues" evidence="1">
    <location>
        <begin position="1244"/>
        <end position="1261"/>
    </location>
</feature>
<dbReference type="InterPro" id="IPR036872">
    <property type="entry name" value="CH_dom_sf"/>
</dbReference>
<feature type="compositionally biased region" description="Polar residues" evidence="1">
    <location>
        <begin position="1319"/>
        <end position="1337"/>
    </location>
</feature>
<evidence type="ECO:0000259" key="2">
    <source>
        <dbReference type="PROSITE" id="PS50021"/>
    </source>
</evidence>